<evidence type="ECO:0000256" key="1">
    <source>
        <dbReference type="SAM" id="Phobius"/>
    </source>
</evidence>
<comment type="caution">
    <text evidence="2">The sequence shown here is derived from an EMBL/GenBank/DDBJ whole genome shotgun (WGS) entry which is preliminary data.</text>
</comment>
<evidence type="ECO:0008006" key="4">
    <source>
        <dbReference type="Google" id="ProtNLM"/>
    </source>
</evidence>
<keyword evidence="1" id="KW-1133">Transmembrane helix</keyword>
<proteinExistence type="predicted"/>
<keyword evidence="1" id="KW-0472">Membrane</keyword>
<feature type="transmembrane region" description="Helical" evidence="1">
    <location>
        <begin position="62"/>
        <end position="79"/>
    </location>
</feature>
<dbReference type="EMBL" id="JADKMA010000090">
    <property type="protein sequence ID" value="MBO8193667.1"/>
    <property type="molecule type" value="Genomic_DNA"/>
</dbReference>
<feature type="transmembrane region" description="Helical" evidence="1">
    <location>
        <begin position="115"/>
        <end position="141"/>
    </location>
</feature>
<organism evidence="2 3">
    <name type="scientific">Streptomyces oryzae</name>
    <dbReference type="NCBI Taxonomy" id="1434886"/>
    <lineage>
        <taxon>Bacteria</taxon>
        <taxon>Bacillati</taxon>
        <taxon>Actinomycetota</taxon>
        <taxon>Actinomycetes</taxon>
        <taxon>Kitasatosporales</taxon>
        <taxon>Streptomycetaceae</taxon>
        <taxon>Streptomyces</taxon>
    </lineage>
</organism>
<keyword evidence="1" id="KW-0812">Transmembrane</keyword>
<dbReference type="Proteomes" id="UP001519064">
    <property type="component" value="Unassembled WGS sequence"/>
</dbReference>
<protein>
    <recommendedName>
        <fullName evidence="4">Integral membrane protein</fullName>
    </recommendedName>
</protein>
<name>A0ABS3XE57_9ACTN</name>
<feature type="transmembrane region" description="Helical" evidence="1">
    <location>
        <begin position="147"/>
        <end position="163"/>
    </location>
</feature>
<gene>
    <name evidence="2" type="ORF">ITI46_18660</name>
</gene>
<dbReference type="RefSeq" id="WP_209240784.1">
    <property type="nucleotide sequence ID" value="NZ_JADKMA010000090.1"/>
</dbReference>
<reference evidence="2 3" key="1">
    <citation type="submission" date="2020-11" db="EMBL/GenBank/DDBJ databases">
        <title>Streptomyces spirodelae sp. nov., isolated from duckweed.</title>
        <authorList>
            <person name="Saimee Y."/>
            <person name="Duangmal K."/>
        </authorList>
    </citation>
    <scope>NUCLEOTIDE SEQUENCE [LARGE SCALE GENOMIC DNA]</scope>
    <source>
        <strain evidence="2 3">S16-07</strain>
    </source>
</reference>
<evidence type="ECO:0000313" key="2">
    <source>
        <dbReference type="EMBL" id="MBO8193667.1"/>
    </source>
</evidence>
<accession>A0ABS3XE57</accession>
<sequence length="167" mass="17697">MPARTGPSTVKVPAGASAIRIPRQRRSGRRSDPFVVVVPERPSLTRLALGATADLVWRHRGALAPLGIAVGVFLVATLLHALAWWSGLALVPAAVGPLVWLALVQRRRPAAARAVCWRVAFALLATAAGAWAALAAGFGPLAGPLEVWWLLTFVAAQTTWLIARHSN</sequence>
<keyword evidence="3" id="KW-1185">Reference proteome</keyword>
<evidence type="ECO:0000313" key="3">
    <source>
        <dbReference type="Proteomes" id="UP001519064"/>
    </source>
</evidence>
<feature type="transmembrane region" description="Helical" evidence="1">
    <location>
        <begin position="85"/>
        <end position="103"/>
    </location>
</feature>